<organism evidence="2 3">
    <name type="scientific">Reticulomyxa filosa</name>
    <dbReference type="NCBI Taxonomy" id="46433"/>
    <lineage>
        <taxon>Eukaryota</taxon>
        <taxon>Sar</taxon>
        <taxon>Rhizaria</taxon>
        <taxon>Retaria</taxon>
        <taxon>Foraminifera</taxon>
        <taxon>Monothalamids</taxon>
        <taxon>Reticulomyxidae</taxon>
        <taxon>Reticulomyxa</taxon>
    </lineage>
</organism>
<proteinExistence type="predicted"/>
<evidence type="ECO:0000313" key="2">
    <source>
        <dbReference type="EMBL" id="ETO05676.1"/>
    </source>
</evidence>
<evidence type="ECO:0000313" key="3">
    <source>
        <dbReference type="Proteomes" id="UP000023152"/>
    </source>
</evidence>
<dbReference type="Proteomes" id="UP000023152">
    <property type="component" value="Unassembled WGS sequence"/>
</dbReference>
<evidence type="ECO:0000256" key="1">
    <source>
        <dbReference type="SAM" id="Phobius"/>
    </source>
</evidence>
<keyword evidence="1" id="KW-0812">Transmembrane</keyword>
<dbReference type="AlphaFoldDB" id="X6LWB6"/>
<accession>X6LWB6</accession>
<feature type="transmembrane region" description="Helical" evidence="1">
    <location>
        <begin position="110"/>
        <end position="132"/>
    </location>
</feature>
<feature type="transmembrane region" description="Helical" evidence="1">
    <location>
        <begin position="144"/>
        <end position="162"/>
    </location>
</feature>
<keyword evidence="3" id="KW-1185">Reference proteome</keyword>
<keyword evidence="1" id="KW-1133">Transmembrane helix</keyword>
<gene>
    <name evidence="2" type="ORF">RFI_31720</name>
</gene>
<sequence>MVTKMAINIFLPWVRLINIRALLFQCESLKFLAGSNELNFETVGLFVNVELVILLGLFCPLIVPLCAMVTVSNILNFQYLLNKKIQPAIPLKESLIENNNIYKLSDEVPAFPISILLVSFLLQQFIWIFSGALSDNHSHLIKNAFGYGFFIIDVCFILAIISRRFHVMQILKQQNIFSRFYNKYSRKGKFETESITSNAEKEDSVLYEPEYHYMQPMETLKEEL</sequence>
<keyword evidence="1" id="KW-0472">Membrane</keyword>
<feature type="transmembrane region" description="Helical" evidence="1">
    <location>
        <begin position="51"/>
        <end position="75"/>
    </location>
</feature>
<comment type="caution">
    <text evidence="2">The sequence shown here is derived from an EMBL/GenBank/DDBJ whole genome shotgun (WGS) entry which is preliminary data.</text>
</comment>
<dbReference type="EMBL" id="ASPP01027867">
    <property type="protein sequence ID" value="ETO05676.1"/>
    <property type="molecule type" value="Genomic_DNA"/>
</dbReference>
<reference evidence="2 3" key="1">
    <citation type="journal article" date="2013" name="Curr. Biol.">
        <title>The Genome of the Foraminiferan Reticulomyxa filosa.</title>
        <authorList>
            <person name="Glockner G."/>
            <person name="Hulsmann N."/>
            <person name="Schleicher M."/>
            <person name="Noegel A.A."/>
            <person name="Eichinger L."/>
            <person name="Gallinger C."/>
            <person name="Pawlowski J."/>
            <person name="Sierra R."/>
            <person name="Euteneuer U."/>
            <person name="Pillet L."/>
            <person name="Moustafa A."/>
            <person name="Platzer M."/>
            <person name="Groth M."/>
            <person name="Szafranski K."/>
            <person name="Schliwa M."/>
        </authorList>
    </citation>
    <scope>NUCLEOTIDE SEQUENCE [LARGE SCALE GENOMIC DNA]</scope>
</reference>
<protein>
    <submittedName>
        <fullName evidence="2">Uncharacterized protein</fullName>
    </submittedName>
</protein>
<name>X6LWB6_RETFI</name>